<dbReference type="SMART" id="SM00490">
    <property type="entry name" value="HELICc"/>
    <property type="match status" value="1"/>
</dbReference>
<dbReference type="GO" id="GO:0005524">
    <property type="term" value="F:ATP binding"/>
    <property type="evidence" value="ECO:0007669"/>
    <property type="project" value="InterPro"/>
</dbReference>
<dbReference type="Pfam" id="PF11907">
    <property type="entry name" value="DUF3427"/>
    <property type="match status" value="1"/>
</dbReference>
<dbReference type="InterPro" id="IPR052511">
    <property type="entry name" value="ATP-dep_Helicase"/>
</dbReference>
<keyword evidence="3" id="KW-0347">Helicase</keyword>
<dbReference type="PANTHER" id="PTHR47962:SF7">
    <property type="entry name" value="MITOCHONDRIAL ATP-DEPENDENT HELICASE IRC3-RELATED"/>
    <property type="match status" value="1"/>
</dbReference>
<dbReference type="AlphaFoldDB" id="A0A3N1ZU20"/>
<dbReference type="InterPro" id="IPR025202">
    <property type="entry name" value="PLD-like_dom"/>
</dbReference>
<dbReference type="InterPro" id="IPR001650">
    <property type="entry name" value="Helicase_C-like"/>
</dbReference>
<dbReference type="GO" id="GO:0003677">
    <property type="term" value="F:DNA binding"/>
    <property type="evidence" value="ECO:0007669"/>
    <property type="project" value="InterPro"/>
</dbReference>
<evidence type="ECO:0000313" key="4">
    <source>
        <dbReference type="Proteomes" id="UP000275749"/>
    </source>
</evidence>
<dbReference type="InterPro" id="IPR027417">
    <property type="entry name" value="P-loop_NTPase"/>
</dbReference>
<feature type="domain" description="Helicase ATP-binding" evidence="1">
    <location>
        <begin position="322"/>
        <end position="462"/>
    </location>
</feature>
<protein>
    <submittedName>
        <fullName evidence="3">Superfamily II DNA or RNA helicase</fullName>
    </submittedName>
</protein>
<dbReference type="InterPro" id="IPR014001">
    <property type="entry name" value="Helicase_ATP-bd"/>
</dbReference>
<dbReference type="CDD" id="cd09203">
    <property type="entry name" value="PLDc_N_DEXD_b1"/>
    <property type="match status" value="1"/>
</dbReference>
<dbReference type="CDD" id="cd18032">
    <property type="entry name" value="DEXHc_RE_I_III_res"/>
    <property type="match status" value="1"/>
</dbReference>
<dbReference type="Pfam" id="PF04851">
    <property type="entry name" value="ResIII"/>
    <property type="match status" value="1"/>
</dbReference>
<dbReference type="Pfam" id="PF00271">
    <property type="entry name" value="Helicase_C"/>
    <property type="match status" value="1"/>
</dbReference>
<dbReference type="InterPro" id="IPR021835">
    <property type="entry name" value="DUF3427"/>
</dbReference>
<dbReference type="SUPFAM" id="SSF56024">
    <property type="entry name" value="Phospholipase D/nuclease"/>
    <property type="match status" value="1"/>
</dbReference>
<dbReference type="InterPro" id="IPR006935">
    <property type="entry name" value="Helicase/UvrB_N"/>
</dbReference>
<dbReference type="SUPFAM" id="SSF52540">
    <property type="entry name" value="P-loop containing nucleoside triphosphate hydrolases"/>
    <property type="match status" value="1"/>
</dbReference>
<keyword evidence="3" id="KW-0378">Hydrolase</keyword>
<name>A0A3N1ZU20_9ACTN</name>
<proteinExistence type="predicted"/>
<dbReference type="CDD" id="cd18799">
    <property type="entry name" value="SF2_C_EcoAI-like"/>
    <property type="match status" value="1"/>
</dbReference>
<organism evidence="3 4">
    <name type="scientific">Luteococcus japonicus</name>
    <dbReference type="NCBI Taxonomy" id="33984"/>
    <lineage>
        <taxon>Bacteria</taxon>
        <taxon>Bacillati</taxon>
        <taxon>Actinomycetota</taxon>
        <taxon>Actinomycetes</taxon>
        <taxon>Propionibacteriales</taxon>
        <taxon>Propionibacteriaceae</taxon>
        <taxon>Luteococcus</taxon>
    </lineage>
</organism>
<evidence type="ECO:0000313" key="3">
    <source>
        <dbReference type="EMBL" id="ROR54355.1"/>
    </source>
</evidence>
<keyword evidence="3" id="KW-0547">Nucleotide-binding</keyword>
<feature type="domain" description="Helicase C-terminal" evidence="2">
    <location>
        <begin position="535"/>
        <end position="684"/>
    </location>
</feature>
<keyword evidence="3" id="KW-0067">ATP-binding</keyword>
<dbReference type="PANTHER" id="PTHR47962">
    <property type="entry name" value="ATP-DEPENDENT HELICASE LHR-RELATED-RELATED"/>
    <property type="match status" value="1"/>
</dbReference>
<dbReference type="EMBL" id="RKHG01000001">
    <property type="protein sequence ID" value="ROR54355.1"/>
    <property type="molecule type" value="Genomic_DNA"/>
</dbReference>
<sequence>MSHHGVEAGLYESLVTRALDQRLAASPLAKDIREVDPADHPDVLARHLADALRRRLPRNPDERIAVVNQLLGILEDPEEEPLAPIRQLLRVSPDAGPGVRTVTERRPSTPLTDVALLTNAPGEPGLGHELRAELASADGVDLLCAFVQWHGLRFLEAELADARDRGVPIRVVTTTYIGGTERRALDRLVEDFGAEVRMQYDARVTRLHAKAWLFHRNSGFNTAYVGSSNLSRAALVDGAEWNVRLSSATTGHLLDKFSATFDSYWNGEQFEPYRGAADADRLDRCLAEAKGIRNINRATLISGLEVRPYPFQAAILEALRSEREQHGRHRNLIVAATGTGKTVMAALDYKSLCTGPTRPSLLFVAHRREILEQSRRTYREILGDGGFGELFVDGQRPEHWTHVFASVQSLSSYGVQNIPADAFEVVVVDEFHHAEARTYQALLDRLTPKELLGLTATPERGDGVDVRGFFGGHVAAELRLWDAVQAGLLAPFHYFGVSDGVDLRQVNWRQGRYDVSQLENIYTGSDARARIVLNQLRDKVVDPASMKAIGFCVSVKHAEFMADVFRRVGLPAVSLSGNSSSDERDAAIAQLRSGELCTIFTVDIFNEGVDIPEVDTVLLLRPTESPTIFLQQLGRGLRTSPGKDVLTVLDFVAQHRKEYRLDLRYRALTGHRGSELQRQVEKGFPLLPSGCQIVLDRVAQDTVLENLRNNLQMRWPQLAGELRAEPTNSLRDFLEANQLELNQVVRPSPNRSWTHLRADAGLIEPLSPADSQLLRRVRAVTHVDDPHRAHDYAAALRGQRARDPRLAQMLFWTIWPDGGGFASVQEGLASLHNHPLVADEMSQVMDLSFEASRRITLDMPGALTGLPLRPHASYTREEILAGLGHAKTGRPPSHFREGVLFTEVDGHPVDAFFITLKKSEADYSPSTLYRDYPISRTEFHWESQSTTSVNSQTGRRYLTGASTPLLFVRQQRHGDFGTSPYVFLGDAEYVRHTGDRPIAITWRLRHPMPADLFAATSITQ</sequence>
<accession>A0A3N1ZU20</accession>
<dbReference type="Gene3D" id="3.40.50.300">
    <property type="entry name" value="P-loop containing nucleotide triphosphate hydrolases"/>
    <property type="match status" value="2"/>
</dbReference>
<dbReference type="Proteomes" id="UP000275749">
    <property type="component" value="Unassembled WGS sequence"/>
</dbReference>
<dbReference type="SMART" id="SM00487">
    <property type="entry name" value="DEXDc"/>
    <property type="match status" value="1"/>
</dbReference>
<reference evidence="3 4" key="1">
    <citation type="submission" date="2018-11" db="EMBL/GenBank/DDBJ databases">
        <title>Sequencing the genomes of 1000 actinobacteria strains.</title>
        <authorList>
            <person name="Klenk H.-P."/>
        </authorList>
    </citation>
    <scope>NUCLEOTIDE SEQUENCE [LARGE SCALE GENOMIC DNA]</scope>
    <source>
        <strain evidence="3 4">DSM 10546</strain>
    </source>
</reference>
<dbReference type="Gene3D" id="3.30.870.10">
    <property type="entry name" value="Endonuclease Chain A"/>
    <property type="match status" value="1"/>
</dbReference>
<dbReference type="GO" id="GO:0016887">
    <property type="term" value="F:ATP hydrolysis activity"/>
    <property type="evidence" value="ECO:0007669"/>
    <property type="project" value="TreeGrafter"/>
</dbReference>
<dbReference type="PROSITE" id="PS51194">
    <property type="entry name" value="HELICASE_CTER"/>
    <property type="match status" value="1"/>
</dbReference>
<dbReference type="GO" id="GO:0004386">
    <property type="term" value="F:helicase activity"/>
    <property type="evidence" value="ECO:0007669"/>
    <property type="project" value="UniProtKB-KW"/>
</dbReference>
<dbReference type="Pfam" id="PF13091">
    <property type="entry name" value="PLDc_2"/>
    <property type="match status" value="1"/>
</dbReference>
<gene>
    <name evidence="3" type="ORF">EDD41_1557</name>
</gene>
<dbReference type="RefSeq" id="WP_123576925.1">
    <property type="nucleotide sequence ID" value="NZ_RKHG01000001.1"/>
</dbReference>
<evidence type="ECO:0000259" key="1">
    <source>
        <dbReference type="PROSITE" id="PS51192"/>
    </source>
</evidence>
<evidence type="ECO:0000259" key="2">
    <source>
        <dbReference type="PROSITE" id="PS51194"/>
    </source>
</evidence>
<dbReference type="PROSITE" id="PS51192">
    <property type="entry name" value="HELICASE_ATP_BIND_1"/>
    <property type="match status" value="1"/>
</dbReference>
<comment type="caution">
    <text evidence="3">The sequence shown here is derived from an EMBL/GenBank/DDBJ whole genome shotgun (WGS) entry which is preliminary data.</text>
</comment>